<dbReference type="Gene3D" id="3.30.830.10">
    <property type="entry name" value="Metalloenzyme, LuxS/M16 peptidase-like"/>
    <property type="match status" value="2"/>
</dbReference>
<evidence type="ECO:0000313" key="3">
    <source>
        <dbReference type="Proteomes" id="UP001165089"/>
    </source>
</evidence>
<reference evidence="2 3" key="1">
    <citation type="journal article" date="2023" name="Antonie Van Leeuwenhoek">
        <title>Mesoterricola silvestris gen. nov., sp. nov., Mesoterricola sediminis sp. nov., Geothrix oryzae sp. nov., Geothrix edaphica sp. nov., Geothrix rubra sp. nov., and Geothrix limicola sp. nov., six novel members of Acidobacteriota isolated from soils.</title>
        <authorList>
            <person name="Itoh H."/>
            <person name="Sugisawa Y."/>
            <person name="Mise K."/>
            <person name="Xu Z."/>
            <person name="Kuniyasu M."/>
            <person name="Ushijima N."/>
            <person name="Kawano K."/>
            <person name="Kobayashi E."/>
            <person name="Shiratori Y."/>
            <person name="Masuda Y."/>
            <person name="Senoo K."/>
        </authorList>
    </citation>
    <scope>NUCLEOTIDE SEQUENCE [LARGE SCALE GENOMIC DNA]</scope>
    <source>
        <strain evidence="2 3">Red803</strain>
    </source>
</reference>
<proteinExistence type="predicted"/>
<organism evidence="2 3">
    <name type="scientific">Geothrix rubra</name>
    <dbReference type="NCBI Taxonomy" id="2927977"/>
    <lineage>
        <taxon>Bacteria</taxon>
        <taxon>Pseudomonadati</taxon>
        <taxon>Acidobacteriota</taxon>
        <taxon>Holophagae</taxon>
        <taxon>Holophagales</taxon>
        <taxon>Holophagaceae</taxon>
        <taxon>Geothrix</taxon>
    </lineage>
</organism>
<gene>
    <name evidence="2" type="ORF">GETHPA_27500</name>
</gene>
<dbReference type="Proteomes" id="UP001165089">
    <property type="component" value="Unassembled WGS sequence"/>
</dbReference>
<evidence type="ECO:0008006" key="4">
    <source>
        <dbReference type="Google" id="ProtNLM"/>
    </source>
</evidence>
<feature type="signal peptide" evidence="1">
    <location>
        <begin position="1"/>
        <end position="22"/>
    </location>
</feature>
<sequence length="407" mass="43263">MRPSRPMALAAVLLLTGAPRLAAQAPPRTFTLPGGLRVMLREDQGRLLFRARLRLALRPGDLPPGKEGLADLALRMMDRGEAGQLSPAAFDRALDEGGIRLTRTLSAGALTWELVSRSRDQDRALGLLANRVLRPVLDPATLEPERLACWRDQEAALASPDARLRTALGLDGPPPATEQGLGQLTFADLETFLRRVLRPERALLVLEGDLGLEQAKALVLLSLGTWTGAPLAPEPPVPAAPAAPPPVRIPAPGEPLRVEAAVPPPADLDPSLRDLVLLLLRNDPRLADLLAPDSPGGTLRFTLRAPGQQADAALAALRDRLAALAGRGFTAADLDRARTAWAEAQRVRPLHPEAMLDGDLQEADGLAPRSWAVGAATPGALNGALGRWLDPARIRWAIVGEAAGPRP</sequence>
<keyword evidence="3" id="KW-1185">Reference proteome</keyword>
<dbReference type="InterPro" id="IPR011249">
    <property type="entry name" value="Metalloenz_LuxS/M16"/>
</dbReference>
<name>A0ABQ5Q935_9BACT</name>
<keyword evidence="1" id="KW-0732">Signal</keyword>
<dbReference type="SUPFAM" id="SSF63411">
    <property type="entry name" value="LuxS/MPP-like metallohydrolase"/>
    <property type="match status" value="2"/>
</dbReference>
<evidence type="ECO:0000313" key="2">
    <source>
        <dbReference type="EMBL" id="GLH71217.1"/>
    </source>
</evidence>
<comment type="caution">
    <text evidence="2">The sequence shown here is derived from an EMBL/GenBank/DDBJ whole genome shotgun (WGS) entry which is preliminary data.</text>
</comment>
<dbReference type="EMBL" id="BSDD01000006">
    <property type="protein sequence ID" value="GLH71217.1"/>
    <property type="molecule type" value="Genomic_DNA"/>
</dbReference>
<accession>A0ABQ5Q935</accession>
<evidence type="ECO:0000256" key="1">
    <source>
        <dbReference type="SAM" id="SignalP"/>
    </source>
</evidence>
<feature type="chain" id="PRO_5045748526" description="Insulinase family protein" evidence="1">
    <location>
        <begin position="23"/>
        <end position="407"/>
    </location>
</feature>
<protein>
    <recommendedName>
        <fullName evidence="4">Insulinase family protein</fullName>
    </recommendedName>
</protein>